<gene>
    <name evidence="9" type="ORF">FHW14_001479</name>
</gene>
<evidence type="ECO:0000256" key="2">
    <source>
        <dbReference type="ARBA" id="ARBA00022475"/>
    </source>
</evidence>
<comment type="subcellular location">
    <subcellularLocation>
        <location evidence="1">Cell membrane</location>
        <topology evidence="1">Multi-pass membrane protein</topology>
    </subcellularLocation>
</comment>
<keyword evidence="2" id="KW-1003">Cell membrane</keyword>
<evidence type="ECO:0000256" key="3">
    <source>
        <dbReference type="ARBA" id="ARBA00022692"/>
    </source>
</evidence>
<evidence type="ECO:0000313" key="9">
    <source>
        <dbReference type="EMBL" id="MBB2986325.1"/>
    </source>
</evidence>
<dbReference type="Proteomes" id="UP000590811">
    <property type="component" value="Unassembled WGS sequence"/>
</dbReference>
<accession>A0A839PWC8</accession>
<evidence type="ECO:0000256" key="5">
    <source>
        <dbReference type="ARBA" id="ARBA00023136"/>
    </source>
</evidence>
<name>A0A839PWC8_9MICO</name>
<keyword evidence="3 7" id="KW-0812">Transmembrane</keyword>
<dbReference type="GO" id="GO:0005886">
    <property type="term" value="C:plasma membrane"/>
    <property type="evidence" value="ECO:0007669"/>
    <property type="project" value="UniProtKB-SubCell"/>
</dbReference>
<dbReference type="InterPro" id="IPR018076">
    <property type="entry name" value="T2SS_GspF_dom"/>
</dbReference>
<sequence>MMPGPLAWLAGILVVAAVLSAPRRARVDTDDPETSREAGPGGWARGRRWACGRGGRRRAGRGADDVTSTEQVCDALALLALAYRSGLPTWQVLTAVADVSPAPAARDLRQVAAALQWGAADEDAWASVGDGWAPAARAVGVASRAGIAPGELLVKAADDVRRSGLEQLEVAAARVGVRLVAPLGLVLLPAFCLTAVVPLVVSLGRALVAG</sequence>
<evidence type="ECO:0000256" key="1">
    <source>
        <dbReference type="ARBA" id="ARBA00004651"/>
    </source>
</evidence>
<feature type="region of interest" description="Disordered" evidence="6">
    <location>
        <begin position="24"/>
        <end position="44"/>
    </location>
</feature>
<feature type="compositionally biased region" description="Basic and acidic residues" evidence="6">
    <location>
        <begin position="25"/>
        <end position="36"/>
    </location>
</feature>
<evidence type="ECO:0000313" key="10">
    <source>
        <dbReference type="Proteomes" id="UP000590811"/>
    </source>
</evidence>
<dbReference type="Pfam" id="PF00482">
    <property type="entry name" value="T2SSF"/>
    <property type="match status" value="1"/>
</dbReference>
<keyword evidence="5 7" id="KW-0472">Membrane</keyword>
<dbReference type="PANTHER" id="PTHR35007:SF3">
    <property type="entry name" value="POSSIBLE CONSERVED ALANINE RICH MEMBRANE PROTEIN"/>
    <property type="match status" value="1"/>
</dbReference>
<evidence type="ECO:0000256" key="6">
    <source>
        <dbReference type="SAM" id="MobiDB-lite"/>
    </source>
</evidence>
<reference evidence="9 10" key="1">
    <citation type="submission" date="2020-08" db="EMBL/GenBank/DDBJ databases">
        <title>Genomic Encyclopedia of Type Strains, Phase IV (KMG-V): Genome sequencing to study the core and pangenomes of soil and plant-associated prokaryotes.</title>
        <authorList>
            <person name="Whitman W."/>
        </authorList>
    </citation>
    <scope>NUCLEOTIDE SEQUENCE [LARGE SCALE GENOMIC DNA]</scope>
    <source>
        <strain evidence="9 10">B3ACCR2</strain>
    </source>
</reference>
<protein>
    <recommendedName>
        <fullName evidence="8">Type II secretion system protein GspF domain-containing protein</fullName>
    </recommendedName>
</protein>
<keyword evidence="4 7" id="KW-1133">Transmembrane helix</keyword>
<dbReference type="PANTHER" id="PTHR35007">
    <property type="entry name" value="INTEGRAL MEMBRANE PROTEIN-RELATED"/>
    <property type="match status" value="1"/>
</dbReference>
<proteinExistence type="predicted"/>
<dbReference type="AlphaFoldDB" id="A0A839PWC8"/>
<dbReference type="EMBL" id="JACHVT010000003">
    <property type="protein sequence ID" value="MBB2986325.1"/>
    <property type="molecule type" value="Genomic_DNA"/>
</dbReference>
<organism evidence="9 10">
    <name type="scientific">Terracoccus luteus</name>
    <dbReference type="NCBI Taxonomy" id="53356"/>
    <lineage>
        <taxon>Bacteria</taxon>
        <taxon>Bacillati</taxon>
        <taxon>Actinomycetota</taxon>
        <taxon>Actinomycetes</taxon>
        <taxon>Micrococcales</taxon>
        <taxon>Intrasporangiaceae</taxon>
        <taxon>Terracoccus</taxon>
    </lineage>
</organism>
<evidence type="ECO:0000256" key="7">
    <source>
        <dbReference type="SAM" id="Phobius"/>
    </source>
</evidence>
<evidence type="ECO:0000256" key="4">
    <source>
        <dbReference type="ARBA" id="ARBA00022989"/>
    </source>
</evidence>
<feature type="transmembrane region" description="Helical" evidence="7">
    <location>
        <begin position="183"/>
        <end position="208"/>
    </location>
</feature>
<feature type="domain" description="Type II secretion system protein GspF" evidence="8">
    <location>
        <begin position="76"/>
        <end position="193"/>
    </location>
</feature>
<evidence type="ECO:0000259" key="8">
    <source>
        <dbReference type="Pfam" id="PF00482"/>
    </source>
</evidence>
<comment type="caution">
    <text evidence="9">The sequence shown here is derived from an EMBL/GenBank/DDBJ whole genome shotgun (WGS) entry which is preliminary data.</text>
</comment>